<sequence length="320" mass="36143">MIPLVARLGKSSTGNLHDFDSSAQLSFVERQQAANNRSLSTQKTIVESPRAASTPPEMTNENYVRTSSTIIARDLPTASELATTWDHQQLSKKRSQYYGEIFAYREPHNTAKDRVIRDSVIIAEIKLNCKLQVEQTFLSDISFQLSEIYQRPESCIVVSVSTSQAMLFGGSSEPAYYLTITALASEIAPTKNKRSTALVQGFMQETLDIAPKRGIICFDSVSEENLATNGMTALQEIEEMERHSSEDSRALRSISRNRSRKSKRGYAPAFMERVRTPMPHIIRHEKFSSRENDDVKPSAVDSSEKKRLKRRKSFMAFFGR</sequence>
<evidence type="ECO:0000256" key="13">
    <source>
        <dbReference type="SAM" id="MobiDB-lite"/>
    </source>
</evidence>
<evidence type="ECO:0000256" key="1">
    <source>
        <dbReference type="ARBA" id="ARBA00004613"/>
    </source>
</evidence>
<gene>
    <name evidence="14" type="ORF">GJ744_006481</name>
</gene>
<keyword evidence="3" id="KW-0202">Cytokine</keyword>
<dbReference type="PANTHER" id="PTHR11954:SF6">
    <property type="entry name" value="MACROPHAGE MIGRATION INHIBITORY FACTOR"/>
    <property type="match status" value="1"/>
</dbReference>
<evidence type="ECO:0000256" key="5">
    <source>
        <dbReference type="ARBA" id="ARBA00023235"/>
    </source>
</evidence>
<keyword evidence="5" id="KW-0413">Isomerase</keyword>
<comment type="catalytic activity">
    <reaction evidence="7">
        <text>L-dopachrome = 5,6-dihydroxyindole-2-carboxylate</text>
        <dbReference type="Rhea" id="RHEA:13041"/>
        <dbReference type="ChEBI" id="CHEBI:16875"/>
        <dbReference type="ChEBI" id="CHEBI:57509"/>
        <dbReference type="EC" id="5.3.3.12"/>
    </reaction>
</comment>
<comment type="catalytic activity">
    <reaction evidence="6">
        <text>3-phenylpyruvate = enol-phenylpyruvate</text>
        <dbReference type="Rhea" id="RHEA:17097"/>
        <dbReference type="ChEBI" id="CHEBI:16815"/>
        <dbReference type="ChEBI" id="CHEBI:18005"/>
        <dbReference type="EC" id="5.3.2.1"/>
    </reaction>
</comment>
<dbReference type="EMBL" id="JAACFV010000003">
    <property type="protein sequence ID" value="KAF7513867.1"/>
    <property type="molecule type" value="Genomic_DNA"/>
</dbReference>
<evidence type="ECO:0000256" key="2">
    <source>
        <dbReference type="ARBA" id="ARBA00005851"/>
    </source>
</evidence>
<reference evidence="14" key="1">
    <citation type="submission" date="2020-02" db="EMBL/GenBank/DDBJ databases">
        <authorList>
            <person name="Palmer J.M."/>
        </authorList>
    </citation>
    <scope>NUCLEOTIDE SEQUENCE</scope>
    <source>
        <strain evidence="14">EPUS1.4</strain>
        <tissue evidence="14">Thallus</tissue>
    </source>
</reference>
<evidence type="ECO:0000256" key="9">
    <source>
        <dbReference type="ARBA" id="ARBA00039086"/>
    </source>
</evidence>
<dbReference type="GO" id="GO:0050178">
    <property type="term" value="F:phenylpyruvate tautomerase activity"/>
    <property type="evidence" value="ECO:0007669"/>
    <property type="project" value="UniProtKB-EC"/>
</dbReference>
<comment type="similarity">
    <text evidence="2">Belongs to the MIF family.</text>
</comment>
<comment type="caution">
    <text evidence="14">The sequence shown here is derived from an EMBL/GenBank/DDBJ whole genome shotgun (WGS) entry which is preliminary data.</text>
</comment>
<evidence type="ECO:0000256" key="4">
    <source>
        <dbReference type="ARBA" id="ARBA00022525"/>
    </source>
</evidence>
<dbReference type="EC" id="5.3.3.12" evidence="8"/>
<evidence type="ECO:0000256" key="11">
    <source>
        <dbReference type="ARBA" id="ARBA00041912"/>
    </source>
</evidence>
<evidence type="ECO:0000256" key="6">
    <source>
        <dbReference type="ARBA" id="ARBA00036735"/>
    </source>
</evidence>
<evidence type="ECO:0000256" key="12">
    <source>
        <dbReference type="ARBA" id="ARBA00042730"/>
    </source>
</evidence>
<dbReference type="Gene3D" id="3.30.429.10">
    <property type="entry name" value="Macrophage Migration Inhibitory Factor"/>
    <property type="match status" value="1"/>
</dbReference>
<feature type="compositionally biased region" description="Basic residues" evidence="13">
    <location>
        <begin position="255"/>
        <end position="264"/>
    </location>
</feature>
<feature type="region of interest" description="Disordered" evidence="13">
    <location>
        <begin position="34"/>
        <end position="62"/>
    </location>
</feature>
<dbReference type="EC" id="5.3.2.1" evidence="9"/>
<dbReference type="PANTHER" id="PTHR11954">
    <property type="entry name" value="D-DOPACHROME DECARBOXYLASE"/>
    <property type="match status" value="1"/>
</dbReference>
<dbReference type="OrthoDB" id="255819at2759"/>
<proteinExistence type="inferred from homology"/>
<feature type="region of interest" description="Disordered" evidence="13">
    <location>
        <begin position="241"/>
        <end position="307"/>
    </location>
</feature>
<evidence type="ECO:0000256" key="7">
    <source>
        <dbReference type="ARBA" id="ARBA00036823"/>
    </source>
</evidence>
<dbReference type="InterPro" id="IPR001398">
    <property type="entry name" value="Macrophage_inhib_fac"/>
</dbReference>
<evidence type="ECO:0000256" key="8">
    <source>
        <dbReference type="ARBA" id="ARBA00038932"/>
    </source>
</evidence>
<dbReference type="AlphaFoldDB" id="A0A8H7E963"/>
<dbReference type="GO" id="GO:0004167">
    <property type="term" value="F:dopachrome isomerase activity"/>
    <property type="evidence" value="ECO:0007669"/>
    <property type="project" value="UniProtKB-EC"/>
</dbReference>
<dbReference type="InterPro" id="IPR014347">
    <property type="entry name" value="Tautomerase/MIF_sf"/>
</dbReference>
<comment type="subcellular location">
    <subcellularLocation>
        <location evidence="1">Secreted</location>
    </subcellularLocation>
</comment>
<evidence type="ECO:0000313" key="15">
    <source>
        <dbReference type="Proteomes" id="UP000606974"/>
    </source>
</evidence>
<dbReference type="Proteomes" id="UP000606974">
    <property type="component" value="Unassembled WGS sequence"/>
</dbReference>
<evidence type="ECO:0000313" key="14">
    <source>
        <dbReference type="EMBL" id="KAF7513867.1"/>
    </source>
</evidence>
<feature type="compositionally biased region" description="Basic and acidic residues" evidence="13">
    <location>
        <begin position="241"/>
        <end position="250"/>
    </location>
</feature>
<name>A0A8H7E963_9EURO</name>
<feature type="compositionally biased region" description="Basic and acidic residues" evidence="13">
    <location>
        <begin position="282"/>
        <end position="296"/>
    </location>
</feature>
<feature type="compositionally biased region" description="Polar residues" evidence="13">
    <location>
        <begin position="34"/>
        <end position="45"/>
    </location>
</feature>
<evidence type="ECO:0000256" key="3">
    <source>
        <dbReference type="ARBA" id="ARBA00022514"/>
    </source>
</evidence>
<evidence type="ECO:0000256" key="10">
    <source>
        <dbReference type="ARBA" id="ARBA00041631"/>
    </source>
</evidence>
<dbReference type="GO" id="GO:0005576">
    <property type="term" value="C:extracellular region"/>
    <property type="evidence" value="ECO:0007669"/>
    <property type="project" value="UniProtKB-SubCell"/>
</dbReference>
<accession>A0A8H7E963</accession>
<protein>
    <recommendedName>
        <fullName evidence="12">L-dopachrome isomerase</fullName>
        <ecNumber evidence="9">5.3.2.1</ecNumber>
        <ecNumber evidence="8">5.3.3.12</ecNumber>
    </recommendedName>
    <alternativeName>
        <fullName evidence="10">L-dopachrome tautomerase</fullName>
    </alternativeName>
    <alternativeName>
        <fullName evidence="11">Phenylpyruvate tautomerase</fullName>
    </alternativeName>
</protein>
<organism evidence="14 15">
    <name type="scientific">Endocarpon pusillum</name>
    <dbReference type="NCBI Taxonomy" id="364733"/>
    <lineage>
        <taxon>Eukaryota</taxon>
        <taxon>Fungi</taxon>
        <taxon>Dikarya</taxon>
        <taxon>Ascomycota</taxon>
        <taxon>Pezizomycotina</taxon>
        <taxon>Eurotiomycetes</taxon>
        <taxon>Chaetothyriomycetidae</taxon>
        <taxon>Verrucariales</taxon>
        <taxon>Verrucariaceae</taxon>
        <taxon>Endocarpon</taxon>
    </lineage>
</organism>
<dbReference type="SUPFAM" id="SSF55331">
    <property type="entry name" value="Tautomerase/MIF"/>
    <property type="match status" value="1"/>
</dbReference>
<dbReference type="Pfam" id="PF01187">
    <property type="entry name" value="MIF"/>
    <property type="match status" value="1"/>
</dbReference>
<keyword evidence="4" id="KW-0964">Secreted</keyword>
<keyword evidence="15" id="KW-1185">Reference proteome</keyword>